<dbReference type="Proteomes" id="UP000218334">
    <property type="component" value="Unassembled WGS sequence"/>
</dbReference>
<evidence type="ECO:0000256" key="1">
    <source>
        <dbReference type="SAM" id="MobiDB-lite"/>
    </source>
</evidence>
<sequence length="174" mass="17577">MNERCTLPIQGACPEARPSKSESHGGDELGSISISGSMSPSTSTSASGGGDCRGTSPFSSSSPLSITLGAGEIILGAATFLSRARGLRLPVCSSDYFPYAAAWSASTSSALKLLVRHLFCSGLSGDIALFLLLLGGLSSAILRATSTSESSGVGGFLLDSTDLPTCWACGVSKC</sequence>
<proteinExistence type="predicted"/>
<evidence type="ECO:0000313" key="2">
    <source>
        <dbReference type="EMBL" id="PBK60826.1"/>
    </source>
</evidence>
<feature type="region of interest" description="Disordered" evidence="1">
    <location>
        <begin position="1"/>
        <end position="58"/>
    </location>
</feature>
<feature type="compositionally biased region" description="Basic and acidic residues" evidence="1">
    <location>
        <begin position="17"/>
        <end position="27"/>
    </location>
</feature>
<accession>A0A2H3BCQ6</accession>
<evidence type="ECO:0000313" key="3">
    <source>
        <dbReference type="Proteomes" id="UP000218334"/>
    </source>
</evidence>
<name>A0A2H3BCQ6_9AGAR</name>
<keyword evidence="3" id="KW-1185">Reference proteome</keyword>
<reference evidence="3" key="1">
    <citation type="journal article" date="2017" name="Nat. Ecol. Evol.">
        <title>Genome expansion and lineage-specific genetic innovations in the forest pathogenic fungi Armillaria.</title>
        <authorList>
            <person name="Sipos G."/>
            <person name="Prasanna A.N."/>
            <person name="Walter M.C."/>
            <person name="O'Connor E."/>
            <person name="Balint B."/>
            <person name="Krizsan K."/>
            <person name="Kiss B."/>
            <person name="Hess J."/>
            <person name="Varga T."/>
            <person name="Slot J."/>
            <person name="Riley R."/>
            <person name="Boka B."/>
            <person name="Rigling D."/>
            <person name="Barry K."/>
            <person name="Lee J."/>
            <person name="Mihaltcheva S."/>
            <person name="LaButti K."/>
            <person name="Lipzen A."/>
            <person name="Waldron R."/>
            <person name="Moloney N.M."/>
            <person name="Sperisen C."/>
            <person name="Kredics L."/>
            <person name="Vagvoelgyi C."/>
            <person name="Patrignani A."/>
            <person name="Fitzpatrick D."/>
            <person name="Nagy I."/>
            <person name="Doyle S."/>
            <person name="Anderson J.B."/>
            <person name="Grigoriev I.V."/>
            <person name="Gueldener U."/>
            <person name="Muensterkoetter M."/>
            <person name="Nagy L.G."/>
        </authorList>
    </citation>
    <scope>NUCLEOTIDE SEQUENCE [LARGE SCALE GENOMIC DNA]</scope>
    <source>
        <strain evidence="3">28-4</strain>
    </source>
</reference>
<gene>
    <name evidence="2" type="ORF">ARMSODRAFT_684496</name>
</gene>
<dbReference type="AlphaFoldDB" id="A0A2H3BCQ6"/>
<dbReference type="EMBL" id="KZ293482">
    <property type="protein sequence ID" value="PBK60826.1"/>
    <property type="molecule type" value="Genomic_DNA"/>
</dbReference>
<feature type="compositionally biased region" description="Low complexity" evidence="1">
    <location>
        <begin position="30"/>
        <end position="46"/>
    </location>
</feature>
<organism evidence="2 3">
    <name type="scientific">Armillaria solidipes</name>
    <dbReference type="NCBI Taxonomy" id="1076256"/>
    <lineage>
        <taxon>Eukaryota</taxon>
        <taxon>Fungi</taxon>
        <taxon>Dikarya</taxon>
        <taxon>Basidiomycota</taxon>
        <taxon>Agaricomycotina</taxon>
        <taxon>Agaricomycetes</taxon>
        <taxon>Agaricomycetidae</taxon>
        <taxon>Agaricales</taxon>
        <taxon>Marasmiineae</taxon>
        <taxon>Physalacriaceae</taxon>
        <taxon>Armillaria</taxon>
    </lineage>
</organism>
<protein>
    <submittedName>
        <fullName evidence="2">Uncharacterized protein</fullName>
    </submittedName>
</protein>